<dbReference type="InterPro" id="IPR011990">
    <property type="entry name" value="TPR-like_helical_dom_sf"/>
</dbReference>
<name>A0ABV0C1H1_9SPHI</name>
<reference evidence="1 2" key="1">
    <citation type="submission" date="2024-04" db="EMBL/GenBank/DDBJ databases">
        <title>WGS of bacteria from Torrens River.</title>
        <authorList>
            <person name="Wyrsch E.R."/>
            <person name="Drigo B."/>
        </authorList>
    </citation>
    <scope>NUCLEOTIDE SEQUENCE [LARGE SCALE GENOMIC DNA]</scope>
    <source>
        <strain evidence="1 2">TWI391</strain>
    </source>
</reference>
<gene>
    <name evidence="1" type="ORF">ABE541_26330</name>
</gene>
<evidence type="ECO:0000313" key="2">
    <source>
        <dbReference type="Proteomes" id="UP001409291"/>
    </source>
</evidence>
<dbReference type="Gene3D" id="1.25.40.390">
    <property type="match status" value="1"/>
</dbReference>
<keyword evidence="2" id="KW-1185">Reference proteome</keyword>
<dbReference type="Proteomes" id="UP001409291">
    <property type="component" value="Unassembled WGS sequence"/>
</dbReference>
<sequence length="98" mass="11667">DLNFLLKNRWTKDLYVDFNATDETVILQKILMERRKELVFRGIRWSDLKRLNTEGKFPTTLKRVIDGQEYELEPGSLKYALLIPQDVIELGKLEQNKR</sequence>
<evidence type="ECO:0000313" key="1">
    <source>
        <dbReference type="EMBL" id="MEN5380806.1"/>
    </source>
</evidence>
<accession>A0ABV0C1H1</accession>
<proteinExistence type="predicted"/>
<comment type="caution">
    <text evidence="1">The sequence shown here is derived from an EMBL/GenBank/DDBJ whole genome shotgun (WGS) entry which is preliminary data.</text>
</comment>
<organism evidence="1 2">
    <name type="scientific">Sphingobacterium kitahiroshimense</name>
    <dbReference type="NCBI Taxonomy" id="470446"/>
    <lineage>
        <taxon>Bacteria</taxon>
        <taxon>Pseudomonadati</taxon>
        <taxon>Bacteroidota</taxon>
        <taxon>Sphingobacteriia</taxon>
        <taxon>Sphingobacteriales</taxon>
        <taxon>Sphingobacteriaceae</taxon>
        <taxon>Sphingobacterium</taxon>
    </lineage>
</organism>
<dbReference type="EMBL" id="JBDJNQ010000036">
    <property type="protein sequence ID" value="MEN5380806.1"/>
    <property type="molecule type" value="Genomic_DNA"/>
</dbReference>
<dbReference type="SUPFAM" id="SSF48452">
    <property type="entry name" value="TPR-like"/>
    <property type="match status" value="1"/>
</dbReference>
<feature type="non-terminal residue" evidence="1">
    <location>
        <position position="1"/>
    </location>
</feature>
<protein>
    <submittedName>
        <fullName evidence="1">RagB/SusD family nutrient uptake outer membrane protein</fullName>
    </submittedName>
</protein>